<evidence type="ECO:0000256" key="1">
    <source>
        <dbReference type="SAM" id="SignalP"/>
    </source>
</evidence>
<evidence type="ECO:0000259" key="2">
    <source>
        <dbReference type="Pfam" id="PF09828"/>
    </source>
</evidence>
<protein>
    <recommendedName>
        <fullName evidence="2">ChrB C-terminal domain-containing protein</fullName>
    </recommendedName>
</protein>
<accession>A0A084Y4W8</accession>
<evidence type="ECO:0000313" key="3">
    <source>
        <dbReference type="EMBL" id="KFB69762.1"/>
    </source>
</evidence>
<comment type="caution">
    <text evidence="3">The sequence shown here is derived from an EMBL/GenBank/DDBJ whole genome shotgun (WGS) entry which is preliminary data.</text>
</comment>
<feature type="signal peptide" evidence="1">
    <location>
        <begin position="1"/>
        <end position="25"/>
    </location>
</feature>
<reference evidence="3 4" key="1">
    <citation type="submission" date="2014-07" db="EMBL/GenBank/DDBJ databases">
        <title>Expanding our view of genomic diversity in Candidatus Accumulibacter clades.</title>
        <authorList>
            <person name="Skennerton C.T."/>
            <person name="Barr J.J."/>
            <person name="Slater F.R."/>
            <person name="Bond P.L."/>
            <person name="Tyson G.W."/>
        </authorList>
    </citation>
    <scope>NUCLEOTIDE SEQUENCE [LARGE SCALE GENOMIC DNA]</scope>
    <source>
        <strain evidence="4">SK-01</strain>
    </source>
</reference>
<gene>
    <name evidence="3" type="ORF">CAPSK01_000475</name>
</gene>
<sequence length="168" mass="18372" precursor="true">MGRTSRLARGALSVLLTVCFGIAAAADATATRLYVTWYPWQADSVLAAWALKRHVSMAAEFEAAPNGAPVPADQALDIPESLYRRNGLRTAYEEVLRLHRVDSPCAERLRPIVRVLELASWRKAEHPEAENFEAGLLPLLPRQPGKGGLATAFAYVDQFCSTKGATPR</sequence>
<dbReference type="STRING" id="1457154.CAPSK01_000475"/>
<name>A0A084Y4W8_9PROT</name>
<organism evidence="3 4">
    <name type="scientific">Candidatus Accumulibacter vicinus</name>
    <dbReference type="NCBI Taxonomy" id="2954382"/>
    <lineage>
        <taxon>Bacteria</taxon>
        <taxon>Pseudomonadati</taxon>
        <taxon>Pseudomonadota</taxon>
        <taxon>Betaproteobacteria</taxon>
        <taxon>Candidatus Accumulibacter</taxon>
    </lineage>
</organism>
<dbReference type="EMBL" id="JDSS02000007">
    <property type="protein sequence ID" value="KFB69762.1"/>
    <property type="molecule type" value="Genomic_DNA"/>
</dbReference>
<feature type="chain" id="PRO_5001785731" description="ChrB C-terminal domain-containing protein" evidence="1">
    <location>
        <begin position="26"/>
        <end position="168"/>
    </location>
</feature>
<feature type="domain" description="ChrB C-terminal" evidence="2">
    <location>
        <begin position="35"/>
        <end position="154"/>
    </location>
</feature>
<evidence type="ECO:0000313" key="4">
    <source>
        <dbReference type="Proteomes" id="UP000019812"/>
    </source>
</evidence>
<dbReference type="Proteomes" id="UP000019812">
    <property type="component" value="Unassembled WGS sequence"/>
</dbReference>
<dbReference type="AlphaFoldDB" id="A0A084Y4W8"/>
<dbReference type="InterPro" id="IPR018634">
    <property type="entry name" value="ChrB_C"/>
</dbReference>
<dbReference type="Pfam" id="PF09828">
    <property type="entry name" value="ChrB_C"/>
    <property type="match status" value="1"/>
</dbReference>
<keyword evidence="1" id="KW-0732">Signal</keyword>
<proteinExistence type="predicted"/>